<dbReference type="Gene3D" id="3.40.50.300">
    <property type="entry name" value="P-loop containing nucleotide triphosphate hydrolases"/>
    <property type="match status" value="1"/>
</dbReference>
<reference evidence="6" key="1">
    <citation type="journal article" date="2019" name="Int. J. Syst. Evol. Microbiol.">
        <title>The Global Catalogue of Microorganisms (GCM) 10K type strain sequencing project: providing services to taxonomists for standard genome sequencing and annotation.</title>
        <authorList>
            <consortium name="The Broad Institute Genomics Platform"/>
            <consortium name="The Broad Institute Genome Sequencing Center for Infectious Disease"/>
            <person name="Wu L."/>
            <person name="Ma J."/>
        </authorList>
    </citation>
    <scope>NUCLEOTIDE SEQUENCE [LARGE SCALE GENOMIC DNA]</scope>
    <source>
        <strain evidence="6">JCM 19173</strain>
    </source>
</reference>
<dbReference type="PROSITE" id="PS00211">
    <property type="entry name" value="ABC_TRANSPORTER_1"/>
    <property type="match status" value="1"/>
</dbReference>
<evidence type="ECO:0000313" key="6">
    <source>
        <dbReference type="Proteomes" id="UP000604341"/>
    </source>
</evidence>
<feature type="domain" description="ABC transporter" evidence="4">
    <location>
        <begin position="16"/>
        <end position="235"/>
    </location>
</feature>
<dbReference type="SUPFAM" id="SSF52540">
    <property type="entry name" value="P-loop containing nucleoside triphosphate hydrolases"/>
    <property type="match status" value="1"/>
</dbReference>
<proteinExistence type="predicted"/>
<dbReference type="InterPro" id="IPR003439">
    <property type="entry name" value="ABC_transporter-like_ATP-bd"/>
</dbReference>
<dbReference type="PANTHER" id="PTHR24220:SF86">
    <property type="entry name" value="ABC TRANSPORTER ABCH.1"/>
    <property type="match status" value="1"/>
</dbReference>
<evidence type="ECO:0000259" key="4">
    <source>
        <dbReference type="PROSITE" id="PS50893"/>
    </source>
</evidence>
<dbReference type="InterPro" id="IPR017871">
    <property type="entry name" value="ABC_transporter-like_CS"/>
</dbReference>
<evidence type="ECO:0000313" key="5">
    <source>
        <dbReference type="EMBL" id="GGL20059.1"/>
    </source>
</evidence>
<gene>
    <name evidence="5" type="ORF">GCM10010844_43720</name>
</gene>
<dbReference type="InterPro" id="IPR017911">
    <property type="entry name" value="MacB-like_ATP-bd"/>
</dbReference>
<organism evidence="5 6">
    <name type="scientific">Deinococcus radiotolerans</name>
    <dbReference type="NCBI Taxonomy" id="1309407"/>
    <lineage>
        <taxon>Bacteria</taxon>
        <taxon>Thermotogati</taxon>
        <taxon>Deinococcota</taxon>
        <taxon>Deinococci</taxon>
        <taxon>Deinococcales</taxon>
        <taxon>Deinococcaceae</taxon>
        <taxon>Deinococcus</taxon>
    </lineage>
</organism>
<dbReference type="CDD" id="cd03255">
    <property type="entry name" value="ABC_MJ0796_LolCDE_FtsE"/>
    <property type="match status" value="1"/>
</dbReference>
<dbReference type="InterPro" id="IPR015854">
    <property type="entry name" value="ABC_transpr_LolD-like"/>
</dbReference>
<dbReference type="PROSITE" id="PS50893">
    <property type="entry name" value="ABC_TRANSPORTER_2"/>
    <property type="match status" value="1"/>
</dbReference>
<keyword evidence="1" id="KW-0813">Transport</keyword>
<dbReference type="PANTHER" id="PTHR24220">
    <property type="entry name" value="IMPORT ATP-BINDING PROTEIN"/>
    <property type="match status" value="1"/>
</dbReference>
<protein>
    <submittedName>
        <fullName evidence="5">ABC transporter ATP-binding protein</fullName>
    </submittedName>
</protein>
<dbReference type="GO" id="GO:0005524">
    <property type="term" value="F:ATP binding"/>
    <property type="evidence" value="ECO:0007669"/>
    <property type="project" value="UniProtKB-KW"/>
</dbReference>
<comment type="caution">
    <text evidence="5">The sequence shown here is derived from an EMBL/GenBank/DDBJ whole genome shotgun (WGS) entry which is preliminary data.</text>
</comment>
<keyword evidence="2" id="KW-0547">Nucleotide-binding</keyword>
<dbReference type="InterPro" id="IPR003593">
    <property type="entry name" value="AAA+_ATPase"/>
</dbReference>
<evidence type="ECO:0000256" key="3">
    <source>
        <dbReference type="ARBA" id="ARBA00022840"/>
    </source>
</evidence>
<dbReference type="RefSeq" id="WP_189071086.1">
    <property type="nucleotide sequence ID" value="NZ_BMPE01000036.1"/>
</dbReference>
<sequence>MTHTTAIAATSPSPLVSLRGIGKHYGSLTVLHDIHLDIQAGEFLAITGPSGSGKSTLLGILGLLERPSRGTHLISGVDAWSLSDAEQSRLRGSALGFVFQQFHLLPELTALDNVARPLRLNRRGGDWRAEAHRMLERVGLAHRAGHRPAQLSGGEQQRVAIARALIRRPQLLLADEPTGNLPPAMWGDILELFRELNTDGHTVVVVTHDPLVARRASRNIRMEGGVTERANGPSAE</sequence>
<dbReference type="Pfam" id="PF00005">
    <property type="entry name" value="ABC_tran"/>
    <property type="match status" value="1"/>
</dbReference>
<dbReference type="SMART" id="SM00382">
    <property type="entry name" value="AAA"/>
    <property type="match status" value="1"/>
</dbReference>
<dbReference type="Proteomes" id="UP000604341">
    <property type="component" value="Unassembled WGS sequence"/>
</dbReference>
<evidence type="ECO:0000256" key="2">
    <source>
        <dbReference type="ARBA" id="ARBA00022741"/>
    </source>
</evidence>
<dbReference type="EMBL" id="BMPE01000036">
    <property type="protein sequence ID" value="GGL20059.1"/>
    <property type="molecule type" value="Genomic_DNA"/>
</dbReference>
<evidence type="ECO:0000256" key="1">
    <source>
        <dbReference type="ARBA" id="ARBA00022448"/>
    </source>
</evidence>
<keyword evidence="3 5" id="KW-0067">ATP-binding</keyword>
<name>A0ABQ2FRR9_9DEIO</name>
<keyword evidence="6" id="KW-1185">Reference proteome</keyword>
<accession>A0ABQ2FRR9</accession>
<dbReference type="InterPro" id="IPR027417">
    <property type="entry name" value="P-loop_NTPase"/>
</dbReference>